<organism evidence="3">
    <name type="scientific">Schistocephalus solidus</name>
    <name type="common">Tapeworm</name>
    <dbReference type="NCBI Taxonomy" id="70667"/>
    <lineage>
        <taxon>Eukaryota</taxon>
        <taxon>Metazoa</taxon>
        <taxon>Spiralia</taxon>
        <taxon>Lophotrochozoa</taxon>
        <taxon>Platyhelminthes</taxon>
        <taxon>Cestoda</taxon>
        <taxon>Eucestoda</taxon>
        <taxon>Diphyllobothriidea</taxon>
        <taxon>Diphyllobothriidae</taxon>
        <taxon>Schistocephalus</taxon>
    </lineage>
</organism>
<sequence length="92" mass="10487">MSPTHTPPPSIPDDVDEDLGDEIAFLEGEAYEVVNESDQEVVGIDFEDDASDMEDMAPQQDDSKFILKKHNGKYKFNIKRSSCFRERILRGH</sequence>
<name>A0A183SA02_SCHSO</name>
<gene>
    <name evidence="1" type="ORF">SSLN_LOCUS1050</name>
</gene>
<evidence type="ECO:0000313" key="2">
    <source>
        <dbReference type="Proteomes" id="UP000275846"/>
    </source>
</evidence>
<evidence type="ECO:0000313" key="3">
    <source>
        <dbReference type="WBParaSite" id="SSLN_0000109401-mRNA-1"/>
    </source>
</evidence>
<dbReference type="WBParaSite" id="SSLN_0000109401-mRNA-1">
    <property type="protein sequence ID" value="SSLN_0000109401-mRNA-1"/>
    <property type="gene ID" value="SSLN_0000109401"/>
</dbReference>
<dbReference type="OrthoDB" id="10453966at2759"/>
<evidence type="ECO:0000313" key="1">
    <source>
        <dbReference type="EMBL" id="VDL86815.1"/>
    </source>
</evidence>
<dbReference type="Proteomes" id="UP000275846">
    <property type="component" value="Unassembled WGS sequence"/>
</dbReference>
<protein>
    <submittedName>
        <fullName evidence="3">Transposon MuDR mudrA</fullName>
    </submittedName>
</protein>
<dbReference type="EMBL" id="UYSU01001392">
    <property type="protein sequence ID" value="VDL86815.1"/>
    <property type="molecule type" value="Genomic_DNA"/>
</dbReference>
<reference evidence="1 2" key="2">
    <citation type="submission" date="2018-11" db="EMBL/GenBank/DDBJ databases">
        <authorList>
            <consortium name="Pathogen Informatics"/>
        </authorList>
    </citation>
    <scope>NUCLEOTIDE SEQUENCE [LARGE SCALE GENOMIC DNA]</scope>
    <source>
        <strain evidence="1 2">NST_G2</strain>
    </source>
</reference>
<proteinExistence type="predicted"/>
<keyword evidence="2" id="KW-1185">Reference proteome</keyword>
<accession>A0A183SA02</accession>
<reference evidence="3" key="1">
    <citation type="submission" date="2016-06" db="UniProtKB">
        <authorList>
            <consortium name="WormBaseParasite"/>
        </authorList>
    </citation>
    <scope>IDENTIFICATION</scope>
</reference>
<dbReference type="AlphaFoldDB" id="A0A183SA02"/>